<evidence type="ECO:0000313" key="4">
    <source>
        <dbReference type="EMBL" id="MET7012648.1"/>
    </source>
</evidence>
<dbReference type="PANTHER" id="PTHR43080">
    <property type="entry name" value="CBS DOMAIN-CONTAINING PROTEIN CBSX3, MITOCHONDRIAL"/>
    <property type="match status" value="1"/>
</dbReference>
<dbReference type="RefSeq" id="WP_354599111.1">
    <property type="nucleotide sequence ID" value="NZ_JBEWZI010000001.1"/>
</dbReference>
<dbReference type="SMART" id="SM00116">
    <property type="entry name" value="CBS"/>
    <property type="match status" value="2"/>
</dbReference>
<dbReference type="InterPro" id="IPR051257">
    <property type="entry name" value="Diverse_CBS-Domain"/>
</dbReference>
<name>A0ABV2TGI8_9RHOO</name>
<feature type="domain" description="CBS" evidence="3">
    <location>
        <begin position="75"/>
        <end position="132"/>
    </location>
</feature>
<dbReference type="SUPFAM" id="SSF54631">
    <property type="entry name" value="CBS-domain pair"/>
    <property type="match status" value="1"/>
</dbReference>
<dbReference type="PROSITE" id="PS51371">
    <property type="entry name" value="CBS"/>
    <property type="match status" value="2"/>
</dbReference>
<dbReference type="Gene3D" id="3.10.580.10">
    <property type="entry name" value="CBS-domain"/>
    <property type="match status" value="1"/>
</dbReference>
<sequence length="159" mass="17331">MLLSDVLAIKGKLLYTISPQKTLADALALMTEQDMGSLVVIEHGTLIGMLTFREALAAIHKAGAAWQGVLVGAAMLRDPAVGEPRMDLHELRSHMIDHHQRYLPVVEGGALLGVISFHDVARAVLEEQGFESVILRNFVRNWPDEVLPVGKASANCSDR</sequence>
<dbReference type="PANTHER" id="PTHR43080:SF2">
    <property type="entry name" value="CBS DOMAIN-CONTAINING PROTEIN"/>
    <property type="match status" value="1"/>
</dbReference>
<dbReference type="InterPro" id="IPR046342">
    <property type="entry name" value="CBS_dom_sf"/>
</dbReference>
<protein>
    <submittedName>
        <fullName evidence="4">CBS domain-containing protein</fullName>
    </submittedName>
</protein>
<evidence type="ECO:0000256" key="2">
    <source>
        <dbReference type="PROSITE-ProRule" id="PRU00703"/>
    </source>
</evidence>
<accession>A0ABV2TGI8</accession>
<keyword evidence="5" id="KW-1185">Reference proteome</keyword>
<dbReference type="Proteomes" id="UP001549691">
    <property type="component" value="Unassembled WGS sequence"/>
</dbReference>
<evidence type="ECO:0000259" key="3">
    <source>
        <dbReference type="PROSITE" id="PS51371"/>
    </source>
</evidence>
<proteinExistence type="predicted"/>
<dbReference type="EMBL" id="JBEWZI010000001">
    <property type="protein sequence ID" value="MET7012648.1"/>
    <property type="molecule type" value="Genomic_DNA"/>
</dbReference>
<dbReference type="InterPro" id="IPR000644">
    <property type="entry name" value="CBS_dom"/>
</dbReference>
<evidence type="ECO:0000256" key="1">
    <source>
        <dbReference type="ARBA" id="ARBA00023122"/>
    </source>
</evidence>
<organism evidence="4 5">
    <name type="scientific">Uliginosibacterium flavum</name>
    <dbReference type="NCBI Taxonomy" id="1396831"/>
    <lineage>
        <taxon>Bacteria</taxon>
        <taxon>Pseudomonadati</taxon>
        <taxon>Pseudomonadota</taxon>
        <taxon>Betaproteobacteria</taxon>
        <taxon>Rhodocyclales</taxon>
        <taxon>Zoogloeaceae</taxon>
        <taxon>Uliginosibacterium</taxon>
    </lineage>
</organism>
<keyword evidence="1 2" id="KW-0129">CBS domain</keyword>
<reference evidence="4 5" key="1">
    <citation type="submission" date="2024-07" db="EMBL/GenBank/DDBJ databases">
        <title>Uliginosibacterium flavum JJ3220;KACC:17644.</title>
        <authorList>
            <person name="Kim M.K."/>
        </authorList>
    </citation>
    <scope>NUCLEOTIDE SEQUENCE [LARGE SCALE GENOMIC DNA]</scope>
    <source>
        <strain evidence="4 5">KACC:17644</strain>
    </source>
</reference>
<gene>
    <name evidence="4" type="ORF">ABXR19_00495</name>
</gene>
<evidence type="ECO:0000313" key="5">
    <source>
        <dbReference type="Proteomes" id="UP001549691"/>
    </source>
</evidence>
<comment type="caution">
    <text evidence="4">The sequence shown here is derived from an EMBL/GenBank/DDBJ whole genome shotgun (WGS) entry which is preliminary data.</text>
</comment>
<dbReference type="Pfam" id="PF00571">
    <property type="entry name" value="CBS"/>
    <property type="match status" value="2"/>
</dbReference>
<feature type="domain" description="CBS" evidence="3">
    <location>
        <begin position="8"/>
        <end position="65"/>
    </location>
</feature>